<evidence type="ECO:0000256" key="6">
    <source>
        <dbReference type="ARBA" id="ARBA00024438"/>
    </source>
</evidence>
<feature type="domain" description="DUF4349" evidence="10">
    <location>
        <begin position="183"/>
        <end position="397"/>
    </location>
</feature>
<dbReference type="EMBL" id="BDGJ01000073">
    <property type="protein sequence ID" value="GAW92405.1"/>
    <property type="molecule type" value="Genomic_DNA"/>
</dbReference>
<feature type="domain" description="Putative zinc-finger" evidence="9">
    <location>
        <begin position="3"/>
        <end position="37"/>
    </location>
</feature>
<evidence type="ECO:0000256" key="4">
    <source>
        <dbReference type="ARBA" id="ARBA00023136"/>
    </source>
</evidence>
<dbReference type="RefSeq" id="WP_088553767.1">
    <property type="nucleotide sequence ID" value="NZ_BDGJ01000073.1"/>
</dbReference>
<organism evidence="11 12">
    <name type="scientific">Calderihabitans maritimus</name>
    <dbReference type="NCBI Taxonomy" id="1246530"/>
    <lineage>
        <taxon>Bacteria</taxon>
        <taxon>Bacillati</taxon>
        <taxon>Bacillota</taxon>
        <taxon>Clostridia</taxon>
        <taxon>Neomoorellales</taxon>
        <taxon>Calderihabitantaceae</taxon>
        <taxon>Calderihabitans</taxon>
    </lineage>
</organism>
<dbReference type="InterPro" id="IPR051474">
    <property type="entry name" value="Anti-sigma-K/W_factor"/>
</dbReference>
<dbReference type="GO" id="GO:0006417">
    <property type="term" value="P:regulation of translation"/>
    <property type="evidence" value="ECO:0007669"/>
    <property type="project" value="TreeGrafter"/>
</dbReference>
<evidence type="ECO:0000256" key="2">
    <source>
        <dbReference type="ARBA" id="ARBA00022692"/>
    </source>
</evidence>
<dbReference type="PANTHER" id="PTHR37461:SF1">
    <property type="entry name" value="ANTI-SIGMA-K FACTOR RSKA"/>
    <property type="match status" value="1"/>
</dbReference>
<dbReference type="Proteomes" id="UP000197032">
    <property type="component" value="Unassembled WGS sequence"/>
</dbReference>
<keyword evidence="7" id="KW-0175">Coiled coil</keyword>
<reference evidence="12" key="1">
    <citation type="journal article" date="2017" name="Appl. Environ. Microbiol.">
        <title>Genomic analysis of Calderihabitans maritimus KKC1, a thermophilic hydrogenogenic carboxydotrophic bacterium isolated from marine sediment.</title>
        <authorList>
            <person name="Omae K."/>
            <person name="Yoneda Y."/>
            <person name="Fukuyama Y."/>
            <person name="Yoshida T."/>
            <person name="Sako Y."/>
        </authorList>
    </citation>
    <scope>NUCLEOTIDE SEQUENCE [LARGE SCALE GENOMIC DNA]</scope>
    <source>
        <strain evidence="12">KKC1</strain>
    </source>
</reference>
<proteinExistence type="inferred from homology"/>
<dbReference type="PANTHER" id="PTHR37461">
    <property type="entry name" value="ANTI-SIGMA-K FACTOR RSKA"/>
    <property type="match status" value="1"/>
</dbReference>
<feature type="coiled-coil region" evidence="7">
    <location>
        <begin position="278"/>
        <end position="318"/>
    </location>
</feature>
<name>A0A1Z5HSW7_9FIRM</name>
<dbReference type="Pfam" id="PF13490">
    <property type="entry name" value="zf-HC2"/>
    <property type="match status" value="1"/>
</dbReference>
<feature type="transmembrane region" description="Helical" evidence="8">
    <location>
        <begin position="375"/>
        <end position="398"/>
    </location>
</feature>
<accession>A0A1Z5HSW7</accession>
<dbReference type="AlphaFoldDB" id="A0A1Z5HSW7"/>
<dbReference type="InterPro" id="IPR025645">
    <property type="entry name" value="DUF4349"/>
</dbReference>
<gene>
    <name evidence="11" type="ORF">KKC1_15590</name>
</gene>
<evidence type="ECO:0000313" key="12">
    <source>
        <dbReference type="Proteomes" id="UP000197032"/>
    </source>
</evidence>
<comment type="similarity">
    <text evidence="5">Belongs to the zinc-associated anti-sigma factor (ZAS) superfamily. Anti-sigma-W factor family.</text>
</comment>
<feature type="transmembrane region" description="Helical" evidence="8">
    <location>
        <begin position="86"/>
        <end position="108"/>
    </location>
</feature>
<evidence type="ECO:0000256" key="5">
    <source>
        <dbReference type="ARBA" id="ARBA00024353"/>
    </source>
</evidence>
<evidence type="ECO:0000256" key="8">
    <source>
        <dbReference type="SAM" id="Phobius"/>
    </source>
</evidence>
<keyword evidence="2 8" id="KW-0812">Transmembrane</keyword>
<evidence type="ECO:0000313" key="11">
    <source>
        <dbReference type="EMBL" id="GAW92405.1"/>
    </source>
</evidence>
<dbReference type="OrthoDB" id="9808253at2"/>
<evidence type="ECO:0000259" key="10">
    <source>
        <dbReference type="Pfam" id="PF14257"/>
    </source>
</evidence>
<keyword evidence="4 8" id="KW-0472">Membrane</keyword>
<evidence type="ECO:0000256" key="3">
    <source>
        <dbReference type="ARBA" id="ARBA00022989"/>
    </source>
</evidence>
<keyword evidence="12" id="KW-1185">Reference proteome</keyword>
<dbReference type="GO" id="GO:0016989">
    <property type="term" value="F:sigma factor antagonist activity"/>
    <property type="evidence" value="ECO:0007669"/>
    <property type="project" value="TreeGrafter"/>
</dbReference>
<dbReference type="Gene3D" id="1.10.10.1320">
    <property type="entry name" value="Anti-sigma factor, zinc-finger domain"/>
    <property type="match status" value="1"/>
</dbReference>
<dbReference type="InterPro" id="IPR041916">
    <property type="entry name" value="Anti_sigma_zinc_sf"/>
</dbReference>
<comment type="caution">
    <text evidence="11">The sequence shown here is derived from an EMBL/GenBank/DDBJ whole genome shotgun (WGS) entry which is preliminary data.</text>
</comment>
<sequence>MKCEQIQELLSPYLDGVLEDETKAKVEEHLQHCSFCREELESLQATLNILHSLDQLTPPADFRSGLKKRLVKYGLPWYRRLGSAKWFAWGAAAAAVFIALIVAGSLVVRLPGVSSGELGGGLAMQKQEKVASQVAEPELGTAEYRKAASYDKQDIQIPPQGRIAGVEADRERGTEEVKDEYQQKVIKTAELTLEVKDIQAVSTEIALLAQRAGGYVTDSSVREEESGKSGYVTIRVPQERFEAVIKEIEGMGTVRSRHITGQDVTQEFYDTEARVRVLKKEEESLLELMDRAKSIEDIMKVRQELTRVRSEIEMLEGRLKYLSRMTDMSTIHVTLREQKTPDDQISTQEVQGVGTRALKGFIRTTNAIIKVLGEMVVGLGTALPVLILICVVVAVIWGGRIIYLRNKKE</sequence>
<dbReference type="InterPro" id="IPR027383">
    <property type="entry name" value="Znf_put"/>
</dbReference>
<evidence type="ECO:0000256" key="1">
    <source>
        <dbReference type="ARBA" id="ARBA00004167"/>
    </source>
</evidence>
<evidence type="ECO:0000259" key="9">
    <source>
        <dbReference type="Pfam" id="PF13490"/>
    </source>
</evidence>
<evidence type="ECO:0000256" key="7">
    <source>
        <dbReference type="SAM" id="Coils"/>
    </source>
</evidence>
<keyword evidence="3 8" id="KW-1133">Transmembrane helix</keyword>
<protein>
    <recommendedName>
        <fullName evidence="6">Anti-sigma-W factor RsiW</fullName>
    </recommendedName>
</protein>
<dbReference type="GO" id="GO:0016020">
    <property type="term" value="C:membrane"/>
    <property type="evidence" value="ECO:0007669"/>
    <property type="project" value="UniProtKB-SubCell"/>
</dbReference>
<dbReference type="Pfam" id="PF14257">
    <property type="entry name" value="DUF4349"/>
    <property type="match status" value="1"/>
</dbReference>
<comment type="subcellular location">
    <subcellularLocation>
        <location evidence="1">Membrane</location>
        <topology evidence="1">Single-pass membrane protein</topology>
    </subcellularLocation>
</comment>